<comment type="caution">
    <text evidence="2">The sequence shown here is derived from an EMBL/GenBank/DDBJ whole genome shotgun (WGS) entry which is preliminary data.</text>
</comment>
<dbReference type="InterPro" id="IPR008326">
    <property type="entry name" value="PdhI-like"/>
</dbReference>
<dbReference type="SUPFAM" id="SSF89360">
    <property type="entry name" value="HesB-like domain"/>
    <property type="match status" value="1"/>
</dbReference>
<protein>
    <recommendedName>
        <fullName evidence="4">FeS cluster biogenesis domain-containing protein</fullName>
    </recommendedName>
</protein>
<organism evidence="2 3">
    <name type="scientific">Peribacillus loiseleuriae</name>
    <dbReference type="NCBI Taxonomy" id="1679170"/>
    <lineage>
        <taxon>Bacteria</taxon>
        <taxon>Bacillati</taxon>
        <taxon>Bacillota</taxon>
        <taxon>Bacilli</taxon>
        <taxon>Bacillales</taxon>
        <taxon>Bacillaceae</taxon>
        <taxon>Peribacillus</taxon>
    </lineage>
</organism>
<dbReference type="OrthoDB" id="1645729at2"/>
<dbReference type="InterPro" id="IPR035903">
    <property type="entry name" value="HesB-like_dom_sf"/>
</dbReference>
<evidence type="ECO:0000313" key="2">
    <source>
        <dbReference type="EMBL" id="KMY49857.1"/>
    </source>
</evidence>
<proteinExistence type="inferred from homology"/>
<dbReference type="Proteomes" id="UP000037146">
    <property type="component" value="Unassembled WGS sequence"/>
</dbReference>
<dbReference type="PATRIC" id="fig|1679170.3.peg.2282"/>
<evidence type="ECO:0000256" key="1">
    <source>
        <dbReference type="ARBA" id="ARBA00006718"/>
    </source>
</evidence>
<reference evidence="3" key="1">
    <citation type="submission" date="2015-07" db="EMBL/GenBank/DDBJ databases">
        <title>Genome sequencing project for genomic taxonomy and phylogenomics of Bacillus-like bacteria.</title>
        <authorList>
            <person name="Liu B."/>
            <person name="Wang J."/>
            <person name="Zhu Y."/>
            <person name="Liu G."/>
            <person name="Chen Q."/>
            <person name="Chen Z."/>
            <person name="Lan J."/>
            <person name="Che J."/>
            <person name="Ge C."/>
            <person name="Shi H."/>
            <person name="Pan Z."/>
            <person name="Liu X."/>
        </authorList>
    </citation>
    <scope>NUCLEOTIDE SEQUENCE [LARGE SCALE GENOMIC DNA]</scope>
    <source>
        <strain evidence="3">FJAT-27997</strain>
    </source>
</reference>
<evidence type="ECO:0000313" key="3">
    <source>
        <dbReference type="Proteomes" id="UP000037146"/>
    </source>
</evidence>
<evidence type="ECO:0008006" key="4">
    <source>
        <dbReference type="Google" id="ProtNLM"/>
    </source>
</evidence>
<sequence length="96" mass="11228">MNIIISDKAITWYKDELNLNNGDSVRFFARYGGHSPIQSGFSLGVNNDQPIDIGASLQKDDITFFVEKSDIWYFDDHNLNVNYNEKYNEPEFHYEK</sequence>
<accession>A0A0K9GUD5</accession>
<comment type="similarity">
    <text evidence="1">Belongs to the HesB/IscA family.</text>
</comment>
<keyword evidence="3" id="KW-1185">Reference proteome</keyword>
<gene>
    <name evidence="2" type="ORF">AC625_10230</name>
</gene>
<dbReference type="AlphaFoldDB" id="A0A0K9GUD5"/>
<name>A0A0K9GUD5_9BACI</name>
<dbReference type="STRING" id="1679170.AC625_10230"/>
<dbReference type="RefSeq" id="WP_049681203.1">
    <property type="nucleotide sequence ID" value="NZ_LFZW01000001.1"/>
</dbReference>
<dbReference type="EMBL" id="LFZW01000001">
    <property type="protein sequence ID" value="KMY49857.1"/>
    <property type="molecule type" value="Genomic_DNA"/>
</dbReference>
<dbReference type="PIRSF" id="PIRSF034852">
    <property type="entry name" value="UCP034852"/>
    <property type="match status" value="1"/>
</dbReference>